<evidence type="ECO:0000259" key="1">
    <source>
        <dbReference type="PROSITE" id="PS50202"/>
    </source>
</evidence>
<dbReference type="PANTHER" id="PTHR47481:SF21">
    <property type="entry name" value="BASIC-LEUCINE ZIPPER TRANSCRIPTION FACTOR Q-RELATED"/>
    <property type="match status" value="1"/>
</dbReference>
<dbReference type="Gene3D" id="2.60.40.10">
    <property type="entry name" value="Immunoglobulins"/>
    <property type="match status" value="1"/>
</dbReference>
<accession>A0A484K8A4</accession>
<feature type="domain" description="MSP" evidence="1">
    <location>
        <begin position="383"/>
        <end position="505"/>
    </location>
</feature>
<dbReference type="InterPro" id="IPR013783">
    <property type="entry name" value="Ig-like_fold"/>
</dbReference>
<dbReference type="Pfam" id="PF14223">
    <property type="entry name" value="Retrotran_gag_2"/>
    <property type="match status" value="1"/>
</dbReference>
<dbReference type="AlphaFoldDB" id="A0A484K8A4"/>
<reference evidence="2 3" key="1">
    <citation type="submission" date="2018-04" db="EMBL/GenBank/DDBJ databases">
        <authorList>
            <person name="Vogel A."/>
        </authorList>
    </citation>
    <scope>NUCLEOTIDE SEQUENCE [LARGE SCALE GENOMIC DNA]</scope>
</reference>
<evidence type="ECO:0000313" key="2">
    <source>
        <dbReference type="EMBL" id="VFQ62201.1"/>
    </source>
</evidence>
<dbReference type="SUPFAM" id="SSF49354">
    <property type="entry name" value="PapD-like"/>
    <property type="match status" value="1"/>
</dbReference>
<keyword evidence="3" id="KW-1185">Reference proteome</keyword>
<evidence type="ECO:0000313" key="3">
    <source>
        <dbReference type="Proteomes" id="UP000595140"/>
    </source>
</evidence>
<protein>
    <recommendedName>
        <fullName evidence="1">MSP domain-containing protein</fullName>
    </recommendedName>
</protein>
<proteinExistence type="predicted"/>
<dbReference type="EMBL" id="OOIL02000218">
    <property type="protein sequence ID" value="VFQ62201.1"/>
    <property type="molecule type" value="Genomic_DNA"/>
</dbReference>
<dbReference type="PANTHER" id="PTHR47481">
    <property type="match status" value="1"/>
</dbReference>
<dbReference type="PROSITE" id="PS50202">
    <property type="entry name" value="MSP"/>
    <property type="match status" value="1"/>
</dbReference>
<dbReference type="Pfam" id="PF00635">
    <property type="entry name" value="Motile_Sperm"/>
    <property type="match status" value="1"/>
</dbReference>
<dbReference type="OrthoDB" id="845153at2759"/>
<organism evidence="2 3">
    <name type="scientific">Cuscuta campestris</name>
    <dbReference type="NCBI Taxonomy" id="132261"/>
    <lineage>
        <taxon>Eukaryota</taxon>
        <taxon>Viridiplantae</taxon>
        <taxon>Streptophyta</taxon>
        <taxon>Embryophyta</taxon>
        <taxon>Tracheophyta</taxon>
        <taxon>Spermatophyta</taxon>
        <taxon>Magnoliopsida</taxon>
        <taxon>eudicotyledons</taxon>
        <taxon>Gunneridae</taxon>
        <taxon>Pentapetalae</taxon>
        <taxon>asterids</taxon>
        <taxon>lamiids</taxon>
        <taxon>Solanales</taxon>
        <taxon>Convolvulaceae</taxon>
        <taxon>Cuscuteae</taxon>
        <taxon>Cuscuta</taxon>
        <taxon>Cuscuta subgen. Grammica</taxon>
        <taxon>Cuscuta sect. Cleistogrammica</taxon>
    </lineage>
</organism>
<name>A0A484K8A4_9ASTE</name>
<dbReference type="InterPro" id="IPR000535">
    <property type="entry name" value="MSP_dom"/>
</dbReference>
<sequence length="572" mass="64192">MAKHTDPLDALPTGLKLFIKNLHSLTPEKLDDTNFPSWIATTSANLSAHRLMGYVDGSIPALPATITVPADKDTAADVIPNPEFEVWSVINAQLCACLLAIVTPSIQHNLHGLDTAAGTWNHLQLRYNSLSRTHIFQLKEQLHNVKKSDDSMQKYLDSVVKIVAALDRSKAGVPEQDVVLAVLRGLPSDYASIKQNIRTNIATVTFAQVSSWLLAEELNLQMEHKLQVRDSSSSVEPHAALFAQSGYAGRGRGRNMQRGRENEPLIRSVPPFYDSFMTYERETWLKVLYKRPPSPNTHLKVHKRKKMEISSEKMVSETKSWSICKLPFWNSTNLSSSSSSTSSYRLQHDNGFAGYHQPSNLHSASSAKPTSINIKSLLPTRRRLSLDPSNKLYFPYEPGKQVKSAIRIKNVSRTHVAFKFQTTAPKSCYMRPPGCILAPGESIIATVFKFVEPPENDEKPVGMKSGVKFKIMSLKVKGDMEYVPELFDDLKDEVSVEQILRVVFLDAENPCPALEKLNRQLAEAEAELEARKKPSSEDNRPNFLGEGLIIDEWKERRERYLARQQAEELSSA</sequence>
<dbReference type="InterPro" id="IPR008962">
    <property type="entry name" value="PapD-like_sf"/>
</dbReference>
<gene>
    <name evidence="2" type="ORF">CCAM_LOCUS3977</name>
</gene>
<dbReference type="Proteomes" id="UP000595140">
    <property type="component" value="Unassembled WGS sequence"/>
</dbReference>